<feature type="transmembrane region" description="Helical" evidence="1">
    <location>
        <begin position="63"/>
        <end position="86"/>
    </location>
</feature>
<dbReference type="BioCyc" id="PMAR59922:G1G80-1885-MONOMER"/>
<keyword evidence="1" id="KW-0472">Membrane</keyword>
<evidence type="ECO:0000256" key="1">
    <source>
        <dbReference type="SAM" id="Phobius"/>
    </source>
</evidence>
<reference evidence="2 3" key="1">
    <citation type="journal article" date="2007" name="PLoS Genet.">
        <title>Patterns and implications of gene gain and loss in the evolution of Prochlorococcus.</title>
        <authorList>
            <person name="Kettler G.C."/>
            <person name="Martiny A.C."/>
            <person name="Huang K."/>
            <person name="Zucker J."/>
            <person name="Coleman M.L."/>
            <person name="Rodrigue S."/>
            <person name="Chen F."/>
            <person name="Lapidus A."/>
            <person name="Ferriera S."/>
            <person name="Johnson J."/>
            <person name="Steglich C."/>
            <person name="Church G.M."/>
            <person name="Richardson P."/>
            <person name="Chisholm S.W."/>
        </authorList>
    </citation>
    <scope>NUCLEOTIDE SEQUENCE [LARGE SCALE GENOMIC DNA]</scope>
    <source>
        <strain evidence="2 3">MIT 9303</strain>
    </source>
</reference>
<dbReference type="STRING" id="59922.P9303_21581"/>
<feature type="transmembrane region" description="Helical" evidence="1">
    <location>
        <begin position="12"/>
        <end position="33"/>
    </location>
</feature>
<keyword evidence="1" id="KW-1133">Transmembrane helix</keyword>
<gene>
    <name evidence="2" type="ordered locus">P9303_21581</name>
</gene>
<organism evidence="2 3">
    <name type="scientific">Prochlorococcus marinus (strain MIT 9303)</name>
    <dbReference type="NCBI Taxonomy" id="59922"/>
    <lineage>
        <taxon>Bacteria</taxon>
        <taxon>Bacillati</taxon>
        <taxon>Cyanobacteriota</taxon>
        <taxon>Cyanophyceae</taxon>
        <taxon>Synechococcales</taxon>
        <taxon>Prochlorococcaceae</taxon>
        <taxon>Prochlorococcus</taxon>
    </lineage>
</organism>
<dbReference type="HOGENOM" id="CLU_103369_0_0_3"/>
<keyword evidence="1" id="KW-0812">Transmembrane</keyword>
<evidence type="ECO:0000313" key="3">
    <source>
        <dbReference type="Proteomes" id="UP000002274"/>
    </source>
</evidence>
<dbReference type="RefSeq" id="WP_011826767.1">
    <property type="nucleotide sequence ID" value="NC_008820.1"/>
</dbReference>
<feature type="transmembrane region" description="Helical" evidence="1">
    <location>
        <begin position="160"/>
        <end position="178"/>
    </location>
</feature>
<proteinExistence type="predicted"/>
<feature type="transmembrane region" description="Helical" evidence="1">
    <location>
        <begin position="190"/>
        <end position="208"/>
    </location>
</feature>
<evidence type="ECO:0008006" key="4">
    <source>
        <dbReference type="Google" id="ProtNLM"/>
    </source>
</evidence>
<dbReference type="Proteomes" id="UP000002274">
    <property type="component" value="Chromosome"/>
</dbReference>
<dbReference type="AlphaFoldDB" id="A2CBN3"/>
<dbReference type="InterPro" id="IPR025067">
    <property type="entry name" value="DUF4079"/>
</dbReference>
<dbReference type="Pfam" id="PF13301">
    <property type="entry name" value="DUF4079"/>
    <property type="match status" value="1"/>
</dbReference>
<dbReference type="KEGG" id="pmf:P9303_21581"/>
<evidence type="ECO:0000313" key="2">
    <source>
        <dbReference type="EMBL" id="ABM78893.1"/>
    </source>
</evidence>
<feature type="transmembrane region" description="Helical" evidence="1">
    <location>
        <begin position="122"/>
        <end position="140"/>
    </location>
</feature>
<protein>
    <recommendedName>
        <fullName evidence="4">DUF4079 domain-containing protein</fullName>
    </recommendedName>
</protein>
<name>A2CBN3_PROM3</name>
<dbReference type="EMBL" id="CP000554">
    <property type="protein sequence ID" value="ABM78893.1"/>
    <property type="molecule type" value="Genomic_DNA"/>
</dbReference>
<feature type="transmembrane region" description="Helical" evidence="1">
    <location>
        <begin position="92"/>
        <end position="115"/>
    </location>
</feature>
<accession>A2CBN3</accession>
<sequence>MSSALSLTAMQWLGLLHPVLIILFVYPVVGATIRLGTLARERRLQINPLPASVPVEHAEHGRWVAGGVLVAVLIAFFHSYLAAWFVASPGGLAGVGRLVVLAFAELGTVVIYLRLLKVRRPAARALLGLACWLALLLLGAQPEINRLTDNPFDADFWRSHYWSGVLLSGLLLASVAAKPEIARHLSMRRLHVYANVLVAVLLAVQAITGTRNLLAA</sequence>